<proteinExistence type="predicted"/>
<keyword evidence="4" id="KW-0653">Protein transport</keyword>
<dbReference type="EMBL" id="FPHT01000244">
    <property type="protein sequence ID" value="SFV82410.1"/>
    <property type="molecule type" value="Genomic_DNA"/>
</dbReference>
<evidence type="ECO:0000313" key="7">
    <source>
        <dbReference type="EMBL" id="SFV82410.1"/>
    </source>
</evidence>
<evidence type="ECO:0000256" key="4">
    <source>
        <dbReference type="ARBA" id="ARBA00022927"/>
    </source>
</evidence>
<evidence type="ECO:0000256" key="2">
    <source>
        <dbReference type="ARBA" id="ARBA00011245"/>
    </source>
</evidence>
<evidence type="ECO:0000256" key="6">
    <source>
        <dbReference type="ARBA" id="ARBA00023186"/>
    </source>
</evidence>
<reference evidence="7" key="1">
    <citation type="submission" date="2016-10" db="EMBL/GenBank/DDBJ databases">
        <authorList>
            <person name="de Groot N.N."/>
        </authorList>
    </citation>
    <scope>NUCLEOTIDE SEQUENCE</scope>
</reference>
<gene>
    <name evidence="7" type="ORF">MNB_SUP05-12-956</name>
    <name evidence="8" type="ORF">MNB_SUP05-7-24</name>
</gene>
<dbReference type="AlphaFoldDB" id="A0A1W1DM13"/>
<dbReference type="InterPro" id="IPR029046">
    <property type="entry name" value="LolA/LolB/LppX"/>
</dbReference>
<accession>A0A1W1DM13</accession>
<protein>
    <recommendedName>
        <fullName evidence="9">Outer-membrane lipoprotein LolB</fullName>
    </recommendedName>
</protein>
<dbReference type="GO" id="GO:0009279">
    <property type="term" value="C:cell outer membrane"/>
    <property type="evidence" value="ECO:0007669"/>
    <property type="project" value="UniProtKB-SubCell"/>
</dbReference>
<dbReference type="InterPro" id="IPR004565">
    <property type="entry name" value="OM_lipoprot_LolB"/>
</dbReference>
<dbReference type="EMBL" id="FPHW01000144">
    <property type="protein sequence ID" value="SFV84543.1"/>
    <property type="molecule type" value="Genomic_DNA"/>
</dbReference>
<comment type="subunit">
    <text evidence="2">Monomer.</text>
</comment>
<evidence type="ECO:0000313" key="8">
    <source>
        <dbReference type="EMBL" id="SFV84543.1"/>
    </source>
</evidence>
<comment type="subcellular location">
    <subcellularLocation>
        <location evidence="1">Cell outer membrane</location>
    </subcellularLocation>
</comment>
<dbReference type="Gene3D" id="2.50.20.10">
    <property type="entry name" value="Lipoprotein localisation LolA/LolB/LppX"/>
    <property type="match status" value="1"/>
</dbReference>
<organism evidence="7">
    <name type="scientific">hydrothermal vent metagenome</name>
    <dbReference type="NCBI Taxonomy" id="652676"/>
    <lineage>
        <taxon>unclassified sequences</taxon>
        <taxon>metagenomes</taxon>
        <taxon>ecological metagenomes</taxon>
    </lineage>
</organism>
<dbReference type="Pfam" id="PF03550">
    <property type="entry name" value="LolB"/>
    <property type="match status" value="1"/>
</dbReference>
<evidence type="ECO:0008006" key="9">
    <source>
        <dbReference type="Google" id="ProtNLM"/>
    </source>
</evidence>
<evidence type="ECO:0000256" key="3">
    <source>
        <dbReference type="ARBA" id="ARBA00022448"/>
    </source>
</evidence>
<keyword evidence="6" id="KW-0143">Chaperone</keyword>
<keyword evidence="5" id="KW-0472">Membrane</keyword>
<dbReference type="GO" id="GO:0015031">
    <property type="term" value="P:protein transport"/>
    <property type="evidence" value="ECO:0007669"/>
    <property type="project" value="UniProtKB-KW"/>
</dbReference>
<dbReference type="SUPFAM" id="SSF89392">
    <property type="entry name" value="Prokaryotic lipoproteins and lipoprotein localization factors"/>
    <property type="match status" value="1"/>
</dbReference>
<sequence>MLLSGCSTIPEQVVHTSNTFKVVPDAWQAQGRVGVVFNGRTENVGFKLDFKKQAYQLTLTATLGVGQIMIESNNLGLLVDGKLVESNFEHWMTRELGWYFPIQKLAPILFQHEQQVDDKWAISISNYQQINKVNYPKIVRLNHLTKPIKIKLLISEVNQLK</sequence>
<name>A0A1W1DM13_9ZZZZ</name>
<keyword evidence="3" id="KW-0813">Transport</keyword>
<evidence type="ECO:0000256" key="5">
    <source>
        <dbReference type="ARBA" id="ARBA00023136"/>
    </source>
</evidence>
<evidence type="ECO:0000256" key="1">
    <source>
        <dbReference type="ARBA" id="ARBA00004442"/>
    </source>
</evidence>